<reference evidence="6" key="1">
    <citation type="journal article" date="2019" name="Int. J. Syst. Evol. Microbiol.">
        <title>The Global Catalogue of Microorganisms (GCM) 10K type strain sequencing project: providing services to taxonomists for standard genome sequencing and annotation.</title>
        <authorList>
            <consortium name="The Broad Institute Genomics Platform"/>
            <consortium name="The Broad Institute Genome Sequencing Center for Infectious Disease"/>
            <person name="Wu L."/>
            <person name="Ma J."/>
        </authorList>
    </citation>
    <scope>NUCLEOTIDE SEQUENCE [LARGE SCALE GENOMIC DNA]</scope>
    <source>
        <strain evidence="6">CGMCC 1.12859</strain>
    </source>
</reference>
<accession>A0ABW2FUN4</accession>
<comment type="subcellular location">
    <subcellularLocation>
        <location evidence="1">Golgi apparatus membrane</location>
        <topology evidence="1">Peripheral membrane protein</topology>
        <orientation evidence="1">Cytoplasmic side</orientation>
    </subcellularLocation>
</comment>
<evidence type="ECO:0000256" key="3">
    <source>
        <dbReference type="ARBA" id="ARBA00023121"/>
    </source>
</evidence>
<name>A0ABW2FUN4_9ACTN</name>
<keyword evidence="4" id="KW-0472">Membrane</keyword>
<organism evidence="5 6">
    <name type="scientific">Kitasatospora paranensis</name>
    <dbReference type="NCBI Taxonomy" id="258053"/>
    <lineage>
        <taxon>Bacteria</taxon>
        <taxon>Bacillati</taxon>
        <taxon>Actinomycetota</taxon>
        <taxon>Actinomycetes</taxon>
        <taxon>Kitasatosporales</taxon>
        <taxon>Streptomycetaceae</taxon>
        <taxon>Kitasatospora</taxon>
    </lineage>
</organism>
<evidence type="ECO:0000256" key="1">
    <source>
        <dbReference type="ARBA" id="ARBA00004255"/>
    </source>
</evidence>
<evidence type="ECO:0000313" key="6">
    <source>
        <dbReference type="Proteomes" id="UP001596435"/>
    </source>
</evidence>
<dbReference type="Gene3D" id="1.10.3630.10">
    <property type="entry name" value="yeast vps74-n-term truncation variant domain like"/>
    <property type="match status" value="1"/>
</dbReference>
<protein>
    <submittedName>
        <fullName evidence="5">GPP34 family phosphoprotein</fullName>
    </submittedName>
</protein>
<dbReference type="InterPro" id="IPR008628">
    <property type="entry name" value="GPP34-like"/>
</dbReference>
<dbReference type="Pfam" id="PF05719">
    <property type="entry name" value="GPP34"/>
    <property type="match status" value="1"/>
</dbReference>
<dbReference type="RefSeq" id="WP_345704114.1">
    <property type="nucleotide sequence ID" value="NZ_BAABKV010000001.1"/>
</dbReference>
<proteinExistence type="predicted"/>
<sequence>MPAQPGSLPGMLYLLAYDPERGRLTGTRNLEMLLRAAALTELLHRGLLRDADGKAAIAAKAPAGLDPLLGELLAEVAERRPTAWRTIVARRRHTVRTVTAQLAAAGLLRTEQHRILGLFPATRIELRDPRPRRALVATFDAALRTPLGRVEPRAAALVALAAAAQLRLLLSHRRRREHRDRIRQLTLLCGPLPLALRQAISRRDSAAG</sequence>
<dbReference type="InterPro" id="IPR038261">
    <property type="entry name" value="GPP34-like_sf"/>
</dbReference>
<keyword evidence="6" id="KW-1185">Reference proteome</keyword>
<comment type="caution">
    <text evidence="5">The sequence shown here is derived from an EMBL/GenBank/DDBJ whole genome shotgun (WGS) entry which is preliminary data.</text>
</comment>
<evidence type="ECO:0000256" key="2">
    <source>
        <dbReference type="ARBA" id="ARBA00023034"/>
    </source>
</evidence>
<dbReference type="Proteomes" id="UP001596435">
    <property type="component" value="Unassembled WGS sequence"/>
</dbReference>
<keyword evidence="2" id="KW-0333">Golgi apparatus</keyword>
<dbReference type="EMBL" id="JBHTAJ010000015">
    <property type="protein sequence ID" value="MFC7179983.1"/>
    <property type="molecule type" value="Genomic_DNA"/>
</dbReference>
<keyword evidence="3" id="KW-0446">Lipid-binding</keyword>
<evidence type="ECO:0000313" key="5">
    <source>
        <dbReference type="EMBL" id="MFC7179983.1"/>
    </source>
</evidence>
<evidence type="ECO:0000256" key="4">
    <source>
        <dbReference type="ARBA" id="ARBA00023136"/>
    </source>
</evidence>
<gene>
    <name evidence="5" type="ORF">ACFQMG_10480</name>
</gene>